<evidence type="ECO:0000259" key="1">
    <source>
        <dbReference type="Pfam" id="PF13843"/>
    </source>
</evidence>
<gene>
    <name evidence="2" type="ORF">ANN_14260</name>
</gene>
<organism evidence="2 3">
    <name type="scientific">Periplaneta americana</name>
    <name type="common">American cockroach</name>
    <name type="synonym">Blatta americana</name>
    <dbReference type="NCBI Taxonomy" id="6978"/>
    <lineage>
        <taxon>Eukaryota</taxon>
        <taxon>Metazoa</taxon>
        <taxon>Ecdysozoa</taxon>
        <taxon>Arthropoda</taxon>
        <taxon>Hexapoda</taxon>
        <taxon>Insecta</taxon>
        <taxon>Pterygota</taxon>
        <taxon>Neoptera</taxon>
        <taxon>Polyneoptera</taxon>
        <taxon>Dictyoptera</taxon>
        <taxon>Blattodea</taxon>
        <taxon>Blattoidea</taxon>
        <taxon>Blattidae</taxon>
        <taxon>Blattinae</taxon>
        <taxon>Periplaneta</taxon>
    </lineage>
</organism>
<evidence type="ECO:0000313" key="3">
    <source>
        <dbReference type="Proteomes" id="UP001148838"/>
    </source>
</evidence>
<dbReference type="PANTHER" id="PTHR46599:SF6">
    <property type="entry name" value="DUAL SPECIFICITY PHOSPHATASE 26"/>
    <property type="match status" value="1"/>
</dbReference>
<evidence type="ECO:0000313" key="2">
    <source>
        <dbReference type="EMBL" id="KAJ4438318.1"/>
    </source>
</evidence>
<feature type="domain" description="PiggyBac transposable element-derived protein" evidence="1">
    <location>
        <begin position="22"/>
        <end position="159"/>
    </location>
</feature>
<sequence>MTSFAQLSTIQIRVDEMAASYGETVTFTIHLDEMELKAFICLVFLAGIFKSNHEDVDSLFTTDGTGRDIFRATMIKERYLFLLTALRFDSIETREERKRQGNKLAAISEVFDSFISNCKRNYCSSEYTTLDEMLVAFRGRCSFRVYLKGKPQNYGLQIMFV</sequence>
<dbReference type="Pfam" id="PF13843">
    <property type="entry name" value="DDE_Tnp_1_7"/>
    <property type="match status" value="1"/>
</dbReference>
<name>A0ABQ8SX13_PERAM</name>
<dbReference type="Proteomes" id="UP001148838">
    <property type="component" value="Unassembled WGS sequence"/>
</dbReference>
<dbReference type="InterPro" id="IPR029526">
    <property type="entry name" value="PGBD"/>
</dbReference>
<dbReference type="PANTHER" id="PTHR46599">
    <property type="entry name" value="PIGGYBAC TRANSPOSABLE ELEMENT-DERIVED PROTEIN 4"/>
    <property type="match status" value="1"/>
</dbReference>
<reference evidence="2 3" key="1">
    <citation type="journal article" date="2022" name="Allergy">
        <title>Genome assembly and annotation of Periplaneta americana reveal a comprehensive cockroach allergen profile.</title>
        <authorList>
            <person name="Wang L."/>
            <person name="Xiong Q."/>
            <person name="Saelim N."/>
            <person name="Wang L."/>
            <person name="Nong W."/>
            <person name="Wan A.T."/>
            <person name="Shi M."/>
            <person name="Liu X."/>
            <person name="Cao Q."/>
            <person name="Hui J.H.L."/>
            <person name="Sookrung N."/>
            <person name="Leung T.F."/>
            <person name="Tungtrongchitr A."/>
            <person name="Tsui S.K.W."/>
        </authorList>
    </citation>
    <scope>NUCLEOTIDE SEQUENCE [LARGE SCALE GENOMIC DNA]</scope>
    <source>
        <strain evidence="2">PWHHKU_190912</strain>
    </source>
</reference>
<keyword evidence="3" id="KW-1185">Reference proteome</keyword>
<protein>
    <recommendedName>
        <fullName evidence="1">PiggyBac transposable element-derived protein domain-containing protein</fullName>
    </recommendedName>
</protein>
<dbReference type="EMBL" id="JAJSOF020000019">
    <property type="protein sequence ID" value="KAJ4438318.1"/>
    <property type="molecule type" value="Genomic_DNA"/>
</dbReference>
<proteinExistence type="predicted"/>
<comment type="caution">
    <text evidence="2">The sequence shown here is derived from an EMBL/GenBank/DDBJ whole genome shotgun (WGS) entry which is preliminary data.</text>
</comment>
<accession>A0ABQ8SX13</accession>